<feature type="region of interest" description="Disordered" evidence="1">
    <location>
        <begin position="1"/>
        <end position="134"/>
    </location>
</feature>
<feature type="compositionally biased region" description="Basic and acidic residues" evidence="1">
    <location>
        <begin position="594"/>
        <end position="661"/>
    </location>
</feature>
<feature type="compositionally biased region" description="Basic and acidic residues" evidence="1">
    <location>
        <begin position="672"/>
        <end position="773"/>
    </location>
</feature>
<feature type="compositionally biased region" description="Basic residues" evidence="1">
    <location>
        <begin position="814"/>
        <end position="830"/>
    </location>
</feature>
<feature type="compositionally biased region" description="Basic and acidic residues" evidence="1">
    <location>
        <begin position="321"/>
        <end position="340"/>
    </location>
</feature>
<dbReference type="Pfam" id="PF15996">
    <property type="entry name" value="PNISR"/>
    <property type="match status" value="1"/>
</dbReference>
<feature type="region of interest" description="Disordered" evidence="1">
    <location>
        <begin position="443"/>
        <end position="886"/>
    </location>
</feature>
<name>A0A8T0GFJ5_CERPU</name>
<dbReference type="InterPro" id="IPR031937">
    <property type="entry name" value="PNISR"/>
</dbReference>
<evidence type="ECO:0000313" key="3">
    <source>
        <dbReference type="Proteomes" id="UP000822688"/>
    </source>
</evidence>
<feature type="compositionally biased region" description="Polar residues" evidence="1">
    <location>
        <begin position="30"/>
        <end position="53"/>
    </location>
</feature>
<evidence type="ECO:0000313" key="2">
    <source>
        <dbReference type="EMBL" id="KAG0556929.1"/>
    </source>
</evidence>
<dbReference type="EMBL" id="CM026432">
    <property type="protein sequence ID" value="KAG0556929.1"/>
    <property type="molecule type" value="Genomic_DNA"/>
</dbReference>
<dbReference type="Proteomes" id="UP000822688">
    <property type="component" value="Chromosome 11"/>
</dbReference>
<feature type="compositionally biased region" description="Low complexity" evidence="1">
    <location>
        <begin position="87"/>
        <end position="102"/>
    </location>
</feature>
<sequence>MKAFAPEGSTSGSGLATTAPPPPPLPPPTSRNISELGSSNYSQDLSSSHNQNAPPADLNAMIPPGMEQLQMPKPPVPPPPPPPASPSLPHLLHQQPPQLASQISPHQQTAHLQPQMPPPQFSFGEPPAPAPYDFHQQAPYEFQQPQPQEYQHSQPSQFNMAQDVPEAGAYGGLPHPQSWAPQMPYPPNNVGPGIGAGPGMGHQFEYEFVHPGHQHPQHLQGHTMFPRPPHGPGFRPGGPPIGHFGYNPALGPGAGAGMDFSMFVDNGHGHNVGPERPKKASVPNWLKEELLKKKAAVAGGAQLTGTEDNPRANGDNIEASTHNKFELSDRSRSDVSRMSDSEDDDEEDDTEAARTAAMNQEIKRVLTEVLLKVTDDLFDEIAQEVMDEDEQRLLEDPTKKALLAEELGGAKAKLFTHASALAPAPAHASAPVRVLVAPVVKRSQVDSDDDSESLSSGAPAGNLLGLASYASDDEDAGRNSRQLTEAEHVNGGNSDTEASELKSLAAVKGEKVKHVDTEDEVAATKEVKGKKRLSEEALNSDNSGRSPRRARHTEVSGDEAGQKELAASLKSGVTVNQVKSGAVASQKPDSGVAGEDKLNHNISSTERRKLEDGHDHLSKRRSADDSLQLRRVDKETVSSGKREHGVETDSKKSVRDKDHSNAKQGVMEADGDGDHKNGIKRDKDSSRDENDRVRENKERGRDRESLRSKERDHNVQKIKERERESDLAREKDKDRGKSSKARGRDSDRERRKSTSEKYDRKSSEHKKDKEKSSKRAHRKRTSSLSSRSRSRSRSESSSASGSRSSSPSPVRSGTPKRGKQRRGRSSKKSSHASPPSRSRRRTSRSPSRSVPHSKVSHRRHSPSLSREKERNRKSRSASPAPKRRRS</sequence>
<feature type="compositionally biased region" description="Acidic residues" evidence="1">
    <location>
        <begin position="341"/>
        <end position="350"/>
    </location>
</feature>
<accession>A0A8T0GFJ5</accession>
<protein>
    <submittedName>
        <fullName evidence="2">Uncharacterized protein</fullName>
    </submittedName>
</protein>
<feature type="compositionally biased region" description="Low complexity" evidence="1">
    <location>
        <begin position="844"/>
        <end position="853"/>
    </location>
</feature>
<feature type="compositionally biased region" description="Pro residues" evidence="1">
    <location>
        <begin position="115"/>
        <end position="130"/>
    </location>
</feature>
<dbReference type="AlphaFoldDB" id="A0A8T0GFJ5"/>
<feature type="compositionally biased region" description="Basic residues" evidence="1">
    <location>
        <begin position="871"/>
        <end position="886"/>
    </location>
</feature>
<organism evidence="2 3">
    <name type="scientific">Ceratodon purpureus</name>
    <name type="common">Fire moss</name>
    <name type="synonym">Dicranum purpureum</name>
    <dbReference type="NCBI Taxonomy" id="3225"/>
    <lineage>
        <taxon>Eukaryota</taxon>
        <taxon>Viridiplantae</taxon>
        <taxon>Streptophyta</taxon>
        <taxon>Embryophyta</taxon>
        <taxon>Bryophyta</taxon>
        <taxon>Bryophytina</taxon>
        <taxon>Bryopsida</taxon>
        <taxon>Dicranidae</taxon>
        <taxon>Pseudoditrichales</taxon>
        <taxon>Ditrichaceae</taxon>
        <taxon>Ceratodon</taxon>
    </lineage>
</organism>
<feature type="region of interest" description="Disordered" evidence="1">
    <location>
        <begin position="297"/>
        <end position="356"/>
    </location>
</feature>
<gene>
    <name evidence="2" type="ORF">KC19_11G089700</name>
</gene>
<comment type="caution">
    <text evidence="2">The sequence shown here is derived from an EMBL/GenBank/DDBJ whole genome shotgun (WGS) entry which is preliminary data.</text>
</comment>
<feature type="compositionally biased region" description="Low complexity" evidence="1">
    <location>
        <begin position="795"/>
        <end position="812"/>
    </location>
</feature>
<feature type="compositionally biased region" description="Basic and acidic residues" evidence="1">
    <location>
        <begin position="508"/>
        <end position="535"/>
    </location>
</feature>
<feature type="compositionally biased region" description="Pro residues" evidence="1">
    <location>
        <begin position="72"/>
        <end position="86"/>
    </location>
</feature>
<keyword evidence="3" id="KW-1185">Reference proteome</keyword>
<proteinExistence type="predicted"/>
<feature type="compositionally biased region" description="Polar residues" evidence="1">
    <location>
        <begin position="103"/>
        <end position="112"/>
    </location>
</feature>
<reference evidence="2 3" key="1">
    <citation type="submission" date="2020-06" db="EMBL/GenBank/DDBJ databases">
        <title>WGS assembly of Ceratodon purpureus strain R40.</title>
        <authorList>
            <person name="Carey S.B."/>
            <person name="Jenkins J."/>
            <person name="Shu S."/>
            <person name="Lovell J.T."/>
            <person name="Sreedasyam A."/>
            <person name="Maumus F."/>
            <person name="Tiley G.P."/>
            <person name="Fernandez-Pozo N."/>
            <person name="Barry K."/>
            <person name="Chen C."/>
            <person name="Wang M."/>
            <person name="Lipzen A."/>
            <person name="Daum C."/>
            <person name="Saski C.A."/>
            <person name="Payton A.C."/>
            <person name="Mcbreen J.C."/>
            <person name="Conrad R.E."/>
            <person name="Kollar L.M."/>
            <person name="Olsson S."/>
            <person name="Huttunen S."/>
            <person name="Landis J.B."/>
            <person name="Wickett N.J."/>
            <person name="Johnson M.G."/>
            <person name="Rensing S.A."/>
            <person name="Grimwood J."/>
            <person name="Schmutz J."/>
            <person name="Mcdaniel S.F."/>
        </authorList>
    </citation>
    <scope>NUCLEOTIDE SEQUENCE [LARGE SCALE GENOMIC DNA]</scope>
    <source>
        <strain evidence="2 3">R40</strain>
    </source>
</reference>
<feature type="compositionally biased region" description="Pro residues" evidence="1">
    <location>
        <begin position="19"/>
        <end position="29"/>
    </location>
</feature>
<evidence type="ECO:0000256" key="1">
    <source>
        <dbReference type="SAM" id="MobiDB-lite"/>
    </source>
</evidence>